<feature type="domain" description="MTTase N-terminal" evidence="1">
    <location>
        <begin position="1"/>
        <end position="40"/>
    </location>
</feature>
<accession>X1JRV0</accession>
<dbReference type="InterPro" id="IPR013848">
    <property type="entry name" value="Methylthiotransferase_N"/>
</dbReference>
<dbReference type="GO" id="GO:0051539">
    <property type="term" value="F:4 iron, 4 sulfur cluster binding"/>
    <property type="evidence" value="ECO:0007669"/>
    <property type="project" value="UniProtKB-KW"/>
</dbReference>
<evidence type="ECO:0000313" key="2">
    <source>
        <dbReference type="EMBL" id="GAH72518.1"/>
    </source>
</evidence>
<dbReference type="AlphaFoldDB" id="X1JRV0"/>
<dbReference type="Pfam" id="PF00919">
    <property type="entry name" value="UPF0004"/>
    <property type="match status" value="1"/>
</dbReference>
<proteinExistence type="predicted"/>
<organism evidence="2">
    <name type="scientific">marine sediment metagenome</name>
    <dbReference type="NCBI Taxonomy" id="412755"/>
    <lineage>
        <taxon>unclassified sequences</taxon>
        <taxon>metagenomes</taxon>
        <taxon>ecological metagenomes</taxon>
    </lineage>
</organism>
<dbReference type="GO" id="GO:0046872">
    <property type="term" value="F:metal ion binding"/>
    <property type="evidence" value="ECO:0007669"/>
    <property type="project" value="UniProtKB-KW"/>
</dbReference>
<dbReference type="PROSITE" id="PS51449">
    <property type="entry name" value="MTTASE_N"/>
    <property type="match status" value="1"/>
</dbReference>
<gene>
    <name evidence="2" type="ORF">S03H2_45628</name>
</gene>
<sequence>IGCKVNQYETQQLVEQLEALGWLHCINGNSADLCVVNTAR</sequence>
<dbReference type="GO" id="GO:0035596">
    <property type="term" value="F:methylthiotransferase activity"/>
    <property type="evidence" value="ECO:0007669"/>
    <property type="project" value="InterPro"/>
</dbReference>
<protein>
    <recommendedName>
        <fullName evidence="1">MTTase N-terminal domain-containing protein</fullName>
    </recommendedName>
</protein>
<dbReference type="InterPro" id="IPR038135">
    <property type="entry name" value="Methylthiotransferase_N_sf"/>
</dbReference>
<dbReference type="Gene3D" id="3.40.50.12160">
    <property type="entry name" value="Methylthiotransferase, N-terminal domain"/>
    <property type="match status" value="1"/>
</dbReference>
<evidence type="ECO:0000259" key="1">
    <source>
        <dbReference type="PROSITE" id="PS51449"/>
    </source>
</evidence>
<reference evidence="2" key="1">
    <citation type="journal article" date="2014" name="Front. Microbiol.">
        <title>High frequency of phylogenetically diverse reductive dehalogenase-homologous genes in deep subseafloor sedimentary metagenomes.</title>
        <authorList>
            <person name="Kawai M."/>
            <person name="Futagami T."/>
            <person name="Toyoda A."/>
            <person name="Takaki Y."/>
            <person name="Nishi S."/>
            <person name="Hori S."/>
            <person name="Arai W."/>
            <person name="Tsubouchi T."/>
            <person name="Morono Y."/>
            <person name="Uchiyama I."/>
            <person name="Ito T."/>
            <person name="Fujiyama A."/>
            <person name="Inagaki F."/>
            <person name="Takami H."/>
        </authorList>
    </citation>
    <scope>NUCLEOTIDE SEQUENCE</scope>
    <source>
        <strain evidence="2">Expedition CK06-06</strain>
    </source>
</reference>
<feature type="non-terminal residue" evidence="2">
    <location>
        <position position="1"/>
    </location>
</feature>
<dbReference type="EMBL" id="BARU01028602">
    <property type="protein sequence ID" value="GAH72518.1"/>
    <property type="molecule type" value="Genomic_DNA"/>
</dbReference>
<name>X1JRV0_9ZZZZ</name>
<comment type="caution">
    <text evidence="2">The sequence shown here is derived from an EMBL/GenBank/DDBJ whole genome shotgun (WGS) entry which is preliminary data.</text>
</comment>